<organism evidence="2 3">
    <name type="scientific">Actinoplanes teichomyceticus</name>
    <dbReference type="NCBI Taxonomy" id="1867"/>
    <lineage>
        <taxon>Bacteria</taxon>
        <taxon>Bacillati</taxon>
        <taxon>Actinomycetota</taxon>
        <taxon>Actinomycetes</taxon>
        <taxon>Micromonosporales</taxon>
        <taxon>Micromonosporaceae</taxon>
        <taxon>Actinoplanes</taxon>
    </lineage>
</organism>
<evidence type="ECO:0000313" key="3">
    <source>
        <dbReference type="Proteomes" id="UP000320239"/>
    </source>
</evidence>
<sequence length="441" mass="45963">MSFQDVEPDPEAGPDASVDPGVPPEPGYADHFTGDAVAEAAEPAGAAARRVAPSPGEIRAAAGRVRDAERAIGSVLRGYDFGAGARMRLIQEVSRSAIGLNRLSASLPNLVRPPVLDVRTTALATLAGGATHPVLADVMRLDRMIRDISRAAMPNAASLAVDQFKLFDRITPAASHRSQLSATAGLARAVFPGTGVETWRVSLLTRSNVARLADVRLPGVPPALLGVLAARTDVAAGLAERLAVSIPGAAVDRATARTARAWQRYTALKPTAHRLRMSAAAGSVVGGIIGGDLLLATEDGDAEELAGDIGAQVVEPWHAGTVAARTELHAALRAIDPSIADFLIGAWEDVERKGAAAASKIAHCVVEAVDHTLRALAAPDAAAAWLRRDGRSPAKTDFDGGKPTRRGRIAYALRDRPGDRLLVQNQEAALAGLVAQLQTRA</sequence>
<gene>
    <name evidence="2" type="ORF">FHX34_101230</name>
</gene>
<reference evidence="2 3" key="1">
    <citation type="submission" date="2019-06" db="EMBL/GenBank/DDBJ databases">
        <title>Sequencing the genomes of 1000 actinobacteria strains.</title>
        <authorList>
            <person name="Klenk H.-P."/>
        </authorList>
    </citation>
    <scope>NUCLEOTIDE SEQUENCE [LARGE SCALE GENOMIC DNA]</scope>
    <source>
        <strain evidence="2 3">DSM 43866</strain>
    </source>
</reference>
<proteinExistence type="predicted"/>
<comment type="caution">
    <text evidence="2">The sequence shown here is derived from an EMBL/GenBank/DDBJ whole genome shotgun (WGS) entry which is preliminary data.</text>
</comment>
<dbReference type="Proteomes" id="UP000320239">
    <property type="component" value="Unassembled WGS sequence"/>
</dbReference>
<accession>A0A561WN49</accession>
<dbReference type="EMBL" id="VIWY01000001">
    <property type="protein sequence ID" value="TWG25264.1"/>
    <property type="molecule type" value="Genomic_DNA"/>
</dbReference>
<dbReference type="OrthoDB" id="4160446at2"/>
<dbReference type="RefSeq" id="WP_122980816.1">
    <property type="nucleotide sequence ID" value="NZ_BOMX01000007.1"/>
</dbReference>
<dbReference type="AlphaFoldDB" id="A0A561WN49"/>
<feature type="compositionally biased region" description="Acidic residues" evidence="1">
    <location>
        <begin position="1"/>
        <end position="12"/>
    </location>
</feature>
<protein>
    <submittedName>
        <fullName evidence="2">Uncharacterized protein</fullName>
    </submittedName>
</protein>
<evidence type="ECO:0000256" key="1">
    <source>
        <dbReference type="SAM" id="MobiDB-lite"/>
    </source>
</evidence>
<feature type="region of interest" description="Disordered" evidence="1">
    <location>
        <begin position="1"/>
        <end position="31"/>
    </location>
</feature>
<name>A0A561WN49_ACTTI</name>
<keyword evidence="3" id="KW-1185">Reference proteome</keyword>
<evidence type="ECO:0000313" key="2">
    <source>
        <dbReference type="EMBL" id="TWG25264.1"/>
    </source>
</evidence>